<proteinExistence type="predicted"/>
<evidence type="ECO:0000313" key="6">
    <source>
        <dbReference type="Proteomes" id="UP000230638"/>
    </source>
</evidence>
<dbReference type="GO" id="GO:0005737">
    <property type="term" value="C:cytoplasm"/>
    <property type="evidence" value="ECO:0007669"/>
    <property type="project" value="TreeGrafter"/>
</dbReference>
<dbReference type="Gene3D" id="1.10.287.110">
    <property type="entry name" value="DnaJ domain"/>
    <property type="match status" value="1"/>
</dbReference>
<dbReference type="Pfam" id="PF00226">
    <property type="entry name" value="DnaJ"/>
    <property type="match status" value="1"/>
</dbReference>
<dbReference type="PANTHER" id="PTHR43096">
    <property type="entry name" value="DNAJ HOMOLOG 1, MITOCHONDRIAL-RELATED"/>
    <property type="match status" value="1"/>
</dbReference>
<dbReference type="Gene3D" id="2.60.260.20">
    <property type="entry name" value="Urease metallochaperone UreE, N-terminal domain"/>
    <property type="match status" value="1"/>
</dbReference>
<keyword evidence="1" id="KW-0963">Cytoplasm</keyword>
<dbReference type="GO" id="GO:0042026">
    <property type="term" value="P:protein refolding"/>
    <property type="evidence" value="ECO:0007669"/>
    <property type="project" value="TreeGrafter"/>
</dbReference>
<dbReference type="InterPro" id="IPR036869">
    <property type="entry name" value="J_dom_sf"/>
</dbReference>
<protein>
    <submittedName>
        <fullName evidence="5">Molecular chaperone DnaJ</fullName>
    </submittedName>
</protein>
<dbReference type="GO" id="GO:0051082">
    <property type="term" value="F:unfolded protein binding"/>
    <property type="evidence" value="ECO:0007669"/>
    <property type="project" value="InterPro"/>
</dbReference>
<dbReference type="InterPro" id="IPR001623">
    <property type="entry name" value="DnaJ_domain"/>
</dbReference>
<dbReference type="SMART" id="SM00271">
    <property type="entry name" value="DnaJ"/>
    <property type="match status" value="1"/>
</dbReference>
<evidence type="ECO:0000313" key="5">
    <source>
        <dbReference type="EMBL" id="PIP73097.1"/>
    </source>
</evidence>
<gene>
    <name evidence="5" type="ORF">COW88_03015</name>
</gene>
<evidence type="ECO:0000256" key="1">
    <source>
        <dbReference type="ARBA" id="ARBA00022490"/>
    </source>
</evidence>
<evidence type="ECO:0000256" key="2">
    <source>
        <dbReference type="ARBA" id="ARBA00022705"/>
    </source>
</evidence>
<dbReference type="Gene3D" id="2.10.230.10">
    <property type="entry name" value="Heat shock protein DnaJ, cysteine-rich domain"/>
    <property type="match status" value="1"/>
</dbReference>
<feature type="non-terminal residue" evidence="5">
    <location>
        <position position="178"/>
    </location>
</feature>
<dbReference type="PROSITE" id="PS50076">
    <property type="entry name" value="DNAJ_2"/>
    <property type="match status" value="1"/>
</dbReference>
<dbReference type="AlphaFoldDB" id="A0A2H0CT83"/>
<dbReference type="PRINTS" id="PR00625">
    <property type="entry name" value="JDOMAIN"/>
</dbReference>
<keyword evidence="3" id="KW-0346">Stress response</keyword>
<dbReference type="CDD" id="cd10719">
    <property type="entry name" value="DnaJ_zf"/>
    <property type="match status" value="1"/>
</dbReference>
<dbReference type="InterPro" id="IPR001305">
    <property type="entry name" value="HSP_DnaJ_Cys-rich_dom"/>
</dbReference>
<dbReference type="PROSITE" id="PS00636">
    <property type="entry name" value="DNAJ_1"/>
    <property type="match status" value="1"/>
</dbReference>
<sequence length="178" mass="19448">MNKNYYDILGIEKSASKDDIKKAFRRLAHTYHPDKKGGDEQKFKEVNEAYQILSDDKKRAEYDAYGRVFSGQGANGFEGFSGFQGFGGANADFGDINDIFSEFFGGMGGGRGGRRRGSDISIDLELSFEEAVFGTVRNVVLTKTSSCETCTGTGAKKDTGTVTCKTCNGKGKIHESRR</sequence>
<evidence type="ECO:0000259" key="4">
    <source>
        <dbReference type="PROSITE" id="PS50076"/>
    </source>
</evidence>
<dbReference type="GO" id="GO:0031072">
    <property type="term" value="F:heat shock protein binding"/>
    <property type="evidence" value="ECO:0007669"/>
    <property type="project" value="InterPro"/>
</dbReference>
<dbReference type="PANTHER" id="PTHR43096:SF48">
    <property type="entry name" value="CHAPERONE PROTEIN DNAJ"/>
    <property type="match status" value="1"/>
</dbReference>
<dbReference type="InterPro" id="IPR036410">
    <property type="entry name" value="HSP_DnaJ_Cys-rich_dom_sf"/>
</dbReference>
<dbReference type="EMBL" id="PCTL01000030">
    <property type="protein sequence ID" value="PIP73097.1"/>
    <property type="molecule type" value="Genomic_DNA"/>
</dbReference>
<dbReference type="CDD" id="cd06257">
    <property type="entry name" value="DnaJ"/>
    <property type="match status" value="1"/>
</dbReference>
<accession>A0A2H0CT83</accession>
<evidence type="ECO:0000256" key="3">
    <source>
        <dbReference type="ARBA" id="ARBA00023016"/>
    </source>
</evidence>
<dbReference type="Proteomes" id="UP000230638">
    <property type="component" value="Unassembled WGS sequence"/>
</dbReference>
<comment type="caution">
    <text evidence="5">The sequence shown here is derived from an EMBL/GenBank/DDBJ whole genome shotgun (WGS) entry which is preliminary data.</text>
</comment>
<dbReference type="SUPFAM" id="SSF57938">
    <property type="entry name" value="DnaJ/Hsp40 cysteine-rich domain"/>
    <property type="match status" value="1"/>
</dbReference>
<reference evidence="5 6" key="1">
    <citation type="submission" date="2017-09" db="EMBL/GenBank/DDBJ databases">
        <title>Depth-based differentiation of microbial function through sediment-hosted aquifers and enrichment of novel symbionts in the deep terrestrial subsurface.</title>
        <authorList>
            <person name="Probst A.J."/>
            <person name="Ladd B."/>
            <person name="Jarett J.K."/>
            <person name="Geller-Mcgrath D.E."/>
            <person name="Sieber C.M."/>
            <person name="Emerson J.B."/>
            <person name="Anantharaman K."/>
            <person name="Thomas B.C."/>
            <person name="Malmstrom R."/>
            <person name="Stieglmeier M."/>
            <person name="Klingl A."/>
            <person name="Woyke T."/>
            <person name="Ryan C.M."/>
            <person name="Banfield J.F."/>
        </authorList>
    </citation>
    <scope>NUCLEOTIDE SEQUENCE [LARGE SCALE GENOMIC DNA]</scope>
    <source>
        <strain evidence="5">CG22_combo_CG10-13_8_21_14_all_47_15</strain>
    </source>
</reference>
<dbReference type="SUPFAM" id="SSF46565">
    <property type="entry name" value="Chaperone J-domain"/>
    <property type="match status" value="1"/>
</dbReference>
<name>A0A2H0CT83_9BACT</name>
<feature type="domain" description="J" evidence="4">
    <location>
        <begin position="4"/>
        <end position="66"/>
    </location>
</feature>
<dbReference type="GO" id="GO:0006260">
    <property type="term" value="P:DNA replication"/>
    <property type="evidence" value="ECO:0007669"/>
    <property type="project" value="UniProtKB-KW"/>
</dbReference>
<keyword evidence="2" id="KW-0235">DNA replication</keyword>
<dbReference type="InterPro" id="IPR018253">
    <property type="entry name" value="DnaJ_domain_CS"/>
</dbReference>
<organism evidence="5 6">
    <name type="scientific">Candidatus Lloydbacteria bacterium CG22_combo_CG10-13_8_21_14_all_47_15</name>
    <dbReference type="NCBI Taxonomy" id="1974635"/>
    <lineage>
        <taxon>Bacteria</taxon>
        <taxon>Candidatus Lloydiibacteriota</taxon>
    </lineage>
</organism>